<evidence type="ECO:0000313" key="1">
    <source>
        <dbReference type="EMBL" id="MFD2114588.1"/>
    </source>
</evidence>
<accession>A0ABW4YG12</accession>
<dbReference type="Proteomes" id="UP001597362">
    <property type="component" value="Unassembled WGS sequence"/>
</dbReference>
<organism evidence="1 2">
    <name type="scientific">Paenibacillus yanchengensis</name>
    <dbReference type="NCBI Taxonomy" id="2035833"/>
    <lineage>
        <taxon>Bacteria</taxon>
        <taxon>Bacillati</taxon>
        <taxon>Bacillota</taxon>
        <taxon>Bacilli</taxon>
        <taxon>Bacillales</taxon>
        <taxon>Paenibacillaceae</taxon>
        <taxon>Paenibacillus</taxon>
    </lineage>
</organism>
<reference evidence="2" key="1">
    <citation type="journal article" date="2019" name="Int. J. Syst. Evol. Microbiol.">
        <title>The Global Catalogue of Microorganisms (GCM) 10K type strain sequencing project: providing services to taxonomists for standard genome sequencing and annotation.</title>
        <authorList>
            <consortium name="The Broad Institute Genomics Platform"/>
            <consortium name="The Broad Institute Genome Sequencing Center for Infectious Disease"/>
            <person name="Wu L."/>
            <person name="Ma J."/>
        </authorList>
    </citation>
    <scope>NUCLEOTIDE SEQUENCE [LARGE SCALE GENOMIC DNA]</scope>
    <source>
        <strain evidence="2">GH52</strain>
    </source>
</reference>
<evidence type="ECO:0000313" key="2">
    <source>
        <dbReference type="Proteomes" id="UP001597362"/>
    </source>
</evidence>
<sequence length="54" mass="6002">MVVEKQKSALDSLSDEELAELYQFAISNQVSGEFVIIIKNTLLKREAQLVGAFS</sequence>
<name>A0ABW4YG12_9BACL</name>
<gene>
    <name evidence="1" type="ORF">ACFSJH_02355</name>
</gene>
<comment type="caution">
    <text evidence="1">The sequence shown here is derived from an EMBL/GenBank/DDBJ whole genome shotgun (WGS) entry which is preliminary data.</text>
</comment>
<evidence type="ECO:0008006" key="3">
    <source>
        <dbReference type="Google" id="ProtNLM"/>
    </source>
</evidence>
<dbReference type="RefSeq" id="WP_377769601.1">
    <property type="nucleotide sequence ID" value="NZ_JBHUHO010000007.1"/>
</dbReference>
<protein>
    <recommendedName>
        <fullName evidence="3">Sporulation histidine kinase inhibitor Sda</fullName>
    </recommendedName>
</protein>
<keyword evidence="2" id="KW-1185">Reference proteome</keyword>
<proteinExistence type="predicted"/>
<dbReference type="EMBL" id="JBHUHO010000007">
    <property type="protein sequence ID" value="MFD2114588.1"/>
    <property type="molecule type" value="Genomic_DNA"/>
</dbReference>